<dbReference type="NCBIfam" id="NF006898">
    <property type="entry name" value="PRK09381.1"/>
    <property type="match status" value="1"/>
</dbReference>
<evidence type="ECO:0000256" key="7">
    <source>
        <dbReference type="PIRNR" id="PIRNR000077"/>
    </source>
</evidence>
<evidence type="ECO:0000256" key="4">
    <source>
        <dbReference type="ARBA" id="ARBA00023157"/>
    </source>
</evidence>
<evidence type="ECO:0000256" key="6">
    <source>
        <dbReference type="NCBIfam" id="TIGR01068"/>
    </source>
</evidence>
<dbReference type="InterPro" id="IPR013766">
    <property type="entry name" value="Thioredoxin_domain"/>
</dbReference>
<dbReference type="RefSeq" id="WP_008897982.1">
    <property type="nucleotide sequence ID" value="NZ_JAVDWR010000008.1"/>
</dbReference>
<dbReference type="PIRSF" id="PIRSF000077">
    <property type="entry name" value="Thioredoxin"/>
    <property type="match status" value="1"/>
</dbReference>
<comment type="similarity">
    <text evidence="1 7">Belongs to the thioredoxin family.</text>
</comment>
<keyword evidence="10" id="KW-1185">Reference proteome</keyword>
<gene>
    <name evidence="9" type="ORF">J2W69_002577</name>
</gene>
<dbReference type="Gene3D" id="3.40.30.10">
    <property type="entry name" value="Glutaredoxin"/>
    <property type="match status" value="1"/>
</dbReference>
<evidence type="ECO:0000259" key="8">
    <source>
        <dbReference type="PROSITE" id="PS51352"/>
    </source>
</evidence>
<dbReference type="Pfam" id="PF00085">
    <property type="entry name" value="Thioredoxin"/>
    <property type="match status" value="1"/>
</dbReference>
<dbReference type="InterPro" id="IPR017937">
    <property type="entry name" value="Thioredoxin_CS"/>
</dbReference>
<name>A0ABU1W193_9GAMM</name>
<dbReference type="CDD" id="cd02947">
    <property type="entry name" value="TRX_family"/>
    <property type="match status" value="1"/>
</dbReference>
<dbReference type="PRINTS" id="PR00421">
    <property type="entry name" value="THIOREDOXIN"/>
</dbReference>
<dbReference type="PANTHER" id="PTHR45663:SF11">
    <property type="entry name" value="GEO12009P1"/>
    <property type="match status" value="1"/>
</dbReference>
<accession>A0ABU1W193</accession>
<organism evidence="9 10">
    <name type="scientific">Rheinheimera soli</name>
    <dbReference type="NCBI Taxonomy" id="443616"/>
    <lineage>
        <taxon>Bacteria</taxon>
        <taxon>Pseudomonadati</taxon>
        <taxon>Pseudomonadota</taxon>
        <taxon>Gammaproteobacteria</taxon>
        <taxon>Chromatiales</taxon>
        <taxon>Chromatiaceae</taxon>
        <taxon>Rheinheimera</taxon>
    </lineage>
</organism>
<feature type="domain" description="Thioredoxin" evidence="8">
    <location>
        <begin position="1"/>
        <end position="108"/>
    </location>
</feature>
<evidence type="ECO:0000256" key="2">
    <source>
        <dbReference type="ARBA" id="ARBA00022448"/>
    </source>
</evidence>
<dbReference type="PROSITE" id="PS00194">
    <property type="entry name" value="THIOREDOXIN_1"/>
    <property type="match status" value="1"/>
</dbReference>
<proteinExistence type="inferred from homology"/>
<dbReference type="InterPro" id="IPR005746">
    <property type="entry name" value="Thioredoxin"/>
</dbReference>
<keyword evidence="5" id="KW-0676">Redox-active center</keyword>
<comment type="caution">
    <text evidence="9">The sequence shown here is derived from an EMBL/GenBank/DDBJ whole genome shotgun (WGS) entry which is preliminary data.</text>
</comment>
<reference evidence="9 10" key="1">
    <citation type="submission" date="2023-07" db="EMBL/GenBank/DDBJ databases">
        <title>Sorghum-associated microbial communities from plants grown in Nebraska, USA.</title>
        <authorList>
            <person name="Schachtman D."/>
        </authorList>
    </citation>
    <scope>NUCLEOTIDE SEQUENCE [LARGE SCALE GENOMIC DNA]</scope>
    <source>
        <strain evidence="9 10">4138</strain>
    </source>
</reference>
<dbReference type="InterPro" id="IPR036249">
    <property type="entry name" value="Thioredoxin-like_sf"/>
</dbReference>
<evidence type="ECO:0000313" key="10">
    <source>
        <dbReference type="Proteomes" id="UP001257909"/>
    </source>
</evidence>
<keyword evidence="3" id="KW-0249">Electron transport</keyword>
<dbReference type="SUPFAM" id="SSF52833">
    <property type="entry name" value="Thioredoxin-like"/>
    <property type="match status" value="1"/>
</dbReference>
<evidence type="ECO:0000256" key="3">
    <source>
        <dbReference type="ARBA" id="ARBA00022982"/>
    </source>
</evidence>
<dbReference type="PROSITE" id="PS51352">
    <property type="entry name" value="THIOREDOXIN_2"/>
    <property type="match status" value="1"/>
</dbReference>
<keyword evidence="2" id="KW-0813">Transport</keyword>
<dbReference type="PANTHER" id="PTHR45663">
    <property type="entry name" value="GEO12009P1"/>
    <property type="match status" value="1"/>
</dbReference>
<sequence>MSEHILQVSDDSFETDVLKAAEPVLVDFWAEWCGPCKMIAPILNEVAQEYAGKVTVAKVNIDHNPGTPPKFGIRGIPTLLLFKNGQVAATKVGALSKTQLKEFLDSNI</sequence>
<dbReference type="EMBL" id="JAVDWR010000008">
    <property type="protein sequence ID" value="MDR7121620.1"/>
    <property type="molecule type" value="Genomic_DNA"/>
</dbReference>
<dbReference type="NCBIfam" id="TIGR01068">
    <property type="entry name" value="thioredoxin"/>
    <property type="match status" value="1"/>
</dbReference>
<dbReference type="Proteomes" id="UP001257909">
    <property type="component" value="Unassembled WGS sequence"/>
</dbReference>
<evidence type="ECO:0000256" key="5">
    <source>
        <dbReference type="ARBA" id="ARBA00023284"/>
    </source>
</evidence>
<evidence type="ECO:0000313" key="9">
    <source>
        <dbReference type="EMBL" id="MDR7121620.1"/>
    </source>
</evidence>
<keyword evidence="4" id="KW-1015">Disulfide bond</keyword>
<protein>
    <recommendedName>
        <fullName evidence="6 7">Thioredoxin</fullName>
    </recommendedName>
</protein>
<evidence type="ECO:0000256" key="1">
    <source>
        <dbReference type="ARBA" id="ARBA00008987"/>
    </source>
</evidence>